<reference evidence="2" key="2">
    <citation type="submission" date="2015-01" db="EMBL/GenBank/DDBJ databases">
        <title>Evolutionary Origins and Diversification of the Mycorrhizal Mutualists.</title>
        <authorList>
            <consortium name="DOE Joint Genome Institute"/>
            <consortium name="Mycorrhizal Genomics Consortium"/>
            <person name="Kohler A."/>
            <person name="Kuo A."/>
            <person name="Nagy L.G."/>
            <person name="Floudas D."/>
            <person name="Copeland A."/>
            <person name="Barry K.W."/>
            <person name="Cichocki N."/>
            <person name="Veneault-Fourrey C."/>
            <person name="LaButti K."/>
            <person name="Lindquist E.A."/>
            <person name="Lipzen A."/>
            <person name="Lundell T."/>
            <person name="Morin E."/>
            <person name="Murat C."/>
            <person name="Riley R."/>
            <person name="Ohm R."/>
            <person name="Sun H."/>
            <person name="Tunlid A."/>
            <person name="Henrissat B."/>
            <person name="Grigoriev I.V."/>
            <person name="Hibbett D.S."/>
            <person name="Martin F."/>
        </authorList>
    </citation>
    <scope>NUCLEOTIDE SEQUENCE [LARGE SCALE GENOMIC DNA]</scope>
    <source>
        <strain evidence="2">MAFF 305830</strain>
    </source>
</reference>
<dbReference type="AlphaFoldDB" id="A0A0C3B2F1"/>
<dbReference type="OrthoDB" id="244495at2759"/>
<name>A0A0C3B2F1_SERVB</name>
<accession>A0A0C3B2F1</accession>
<evidence type="ECO:0000313" key="2">
    <source>
        <dbReference type="Proteomes" id="UP000054097"/>
    </source>
</evidence>
<keyword evidence="2" id="KW-1185">Reference proteome</keyword>
<dbReference type="EMBL" id="KN824307">
    <property type="protein sequence ID" value="KIM26369.1"/>
    <property type="molecule type" value="Genomic_DNA"/>
</dbReference>
<proteinExistence type="predicted"/>
<evidence type="ECO:0000313" key="1">
    <source>
        <dbReference type="EMBL" id="KIM26369.1"/>
    </source>
</evidence>
<gene>
    <name evidence="1" type="ORF">M408DRAFT_25557</name>
</gene>
<organism evidence="1 2">
    <name type="scientific">Serendipita vermifera MAFF 305830</name>
    <dbReference type="NCBI Taxonomy" id="933852"/>
    <lineage>
        <taxon>Eukaryota</taxon>
        <taxon>Fungi</taxon>
        <taxon>Dikarya</taxon>
        <taxon>Basidiomycota</taxon>
        <taxon>Agaricomycotina</taxon>
        <taxon>Agaricomycetes</taxon>
        <taxon>Sebacinales</taxon>
        <taxon>Serendipitaceae</taxon>
        <taxon>Serendipita</taxon>
    </lineage>
</organism>
<reference evidence="1 2" key="1">
    <citation type="submission" date="2014-04" db="EMBL/GenBank/DDBJ databases">
        <authorList>
            <consortium name="DOE Joint Genome Institute"/>
            <person name="Kuo A."/>
            <person name="Zuccaro A."/>
            <person name="Kohler A."/>
            <person name="Nagy L.G."/>
            <person name="Floudas D."/>
            <person name="Copeland A."/>
            <person name="Barry K.W."/>
            <person name="Cichocki N."/>
            <person name="Veneault-Fourrey C."/>
            <person name="LaButti K."/>
            <person name="Lindquist E.A."/>
            <person name="Lipzen A."/>
            <person name="Lundell T."/>
            <person name="Morin E."/>
            <person name="Murat C."/>
            <person name="Sun H."/>
            <person name="Tunlid A."/>
            <person name="Henrissat B."/>
            <person name="Grigoriev I.V."/>
            <person name="Hibbett D.S."/>
            <person name="Martin F."/>
            <person name="Nordberg H.P."/>
            <person name="Cantor M.N."/>
            <person name="Hua S.X."/>
        </authorList>
    </citation>
    <scope>NUCLEOTIDE SEQUENCE [LARGE SCALE GENOMIC DNA]</scope>
    <source>
        <strain evidence="1 2">MAFF 305830</strain>
    </source>
</reference>
<sequence>MIASKVICDDNYSNMSWCIAGQNLYTLKEREMCLYLEWLLDVEGPELKALSQRVKKYGPSPRIPLLNLPLSLLTPRPRPPPEPDGIRPHLVVSFSQTFLHIYFFFLQ</sequence>
<dbReference type="STRING" id="933852.A0A0C3B2F1"/>
<dbReference type="Proteomes" id="UP000054097">
    <property type="component" value="Unassembled WGS sequence"/>
</dbReference>
<protein>
    <submittedName>
        <fullName evidence="1">Uncharacterized protein</fullName>
    </submittedName>
</protein>
<dbReference type="HOGENOM" id="CLU_2211593_0_0_1"/>